<protein>
    <submittedName>
        <fullName evidence="6">UDP-glucose 6-dehydrogenase</fullName>
    </submittedName>
</protein>
<evidence type="ECO:0000256" key="3">
    <source>
        <dbReference type="ARBA" id="ARBA00023027"/>
    </source>
</evidence>
<evidence type="ECO:0000259" key="5">
    <source>
        <dbReference type="SMART" id="SM00984"/>
    </source>
</evidence>
<comment type="similarity">
    <text evidence="1 4">Belongs to the UDP-glucose/GDP-mannose dehydrogenase family.</text>
</comment>
<gene>
    <name evidence="6" type="ORF">NOSIN_05510</name>
</gene>
<dbReference type="InterPro" id="IPR001732">
    <property type="entry name" value="UDP-Glc/GDP-Man_DH_N"/>
</dbReference>
<dbReference type="SUPFAM" id="SSF51735">
    <property type="entry name" value="NAD(P)-binding Rossmann-fold domains"/>
    <property type="match status" value="1"/>
</dbReference>
<dbReference type="InterPro" id="IPR036220">
    <property type="entry name" value="UDP-Glc/GDP-Man_DH_C_sf"/>
</dbReference>
<dbReference type="GO" id="GO:0051287">
    <property type="term" value="F:NAD binding"/>
    <property type="evidence" value="ECO:0007669"/>
    <property type="project" value="InterPro"/>
</dbReference>
<reference evidence="7" key="1">
    <citation type="submission" date="2016-08" db="EMBL/GenBank/DDBJ databases">
        <authorList>
            <person name="Tokovenko B."/>
            <person name="Kalinowski J."/>
        </authorList>
    </citation>
    <scope>NUCLEOTIDE SEQUENCE [LARGE SCALE GENOMIC DNA]</scope>
    <source>
        <strain evidence="7">UTMC102</strain>
    </source>
</reference>
<dbReference type="PIRSF" id="PIRSF500136">
    <property type="entry name" value="UDP_ManNAc_DH"/>
    <property type="match status" value="1"/>
</dbReference>
<comment type="caution">
    <text evidence="6">The sequence shown here is derived from an EMBL/GenBank/DDBJ whole genome shotgun (WGS) entry which is preliminary data.</text>
</comment>
<dbReference type="Pfam" id="PF00984">
    <property type="entry name" value="UDPG_MGDP_dh"/>
    <property type="match status" value="1"/>
</dbReference>
<dbReference type="STRING" id="501010.NOSIN_05510"/>
<keyword evidence="3" id="KW-0520">NAD</keyword>
<dbReference type="InterPro" id="IPR014026">
    <property type="entry name" value="UDP-Glc/GDP-Man_DH_dimer"/>
</dbReference>
<dbReference type="InterPro" id="IPR036291">
    <property type="entry name" value="NAD(P)-bd_dom_sf"/>
</dbReference>
<keyword evidence="2" id="KW-0560">Oxidoreductase</keyword>
<dbReference type="InterPro" id="IPR017476">
    <property type="entry name" value="UDP-Glc/GDP-Man"/>
</dbReference>
<dbReference type="OrthoDB" id="5193947at2"/>
<feature type="domain" description="UDP-glucose/GDP-mannose dehydrogenase C-terminal" evidence="5">
    <location>
        <begin position="330"/>
        <end position="432"/>
    </location>
</feature>
<accession>A0A1V3BY31</accession>
<dbReference type="SMART" id="SM00984">
    <property type="entry name" value="UDPG_MGDP_dh_C"/>
    <property type="match status" value="1"/>
</dbReference>
<dbReference type="GO" id="GO:0000271">
    <property type="term" value="P:polysaccharide biosynthetic process"/>
    <property type="evidence" value="ECO:0007669"/>
    <property type="project" value="InterPro"/>
</dbReference>
<evidence type="ECO:0000256" key="2">
    <source>
        <dbReference type="ARBA" id="ARBA00023002"/>
    </source>
</evidence>
<dbReference type="InterPro" id="IPR028359">
    <property type="entry name" value="UDP_ManNAc/GlcNAc_DH"/>
</dbReference>
<dbReference type="SUPFAM" id="SSF52413">
    <property type="entry name" value="UDP-glucose/GDP-mannose dehydrogenase C-terminal domain"/>
    <property type="match status" value="1"/>
</dbReference>
<evidence type="ECO:0000256" key="1">
    <source>
        <dbReference type="ARBA" id="ARBA00006601"/>
    </source>
</evidence>
<sequence length="450" mass="47829">MRFLPEHRSPRVAVVGFGYVGCCLGVALAENGITVVGIENDPALVARLRAGQCPVPEPGVTEALARLAGSPDLSFTTDYDGLLDADVVVITVGTPVDEHGSLMTEQLERVCEQVAPRLRPGRLVIVKSTVVPGTTRTLVAPLLEHGGLTQERDFGLVCCPERLAEGEALAQIGELPVVVGGSGPEGVAAAARFWERVLSVPTRVLPSSDAAETVKLATNWWIDANVAMANELAQFCAAFDIDVTDVIGASNSLPKGAGNVNILQPGIGVGGACLTKDPWMAWRAAMDRGVRLRTIDTARRVNDGMPAYTAEMILEELVKLGRDPAAAEIAVLGVAFKGGTGDLRNTPVKEVVGHLRGAGARVRMYDPLVDPDRMRAEMGATVADSLDDAVRGTDAVALLAGHPQFRDVPPERLRDLVPAPALVFDGRSYFTAEEIARLRELGFHYRGVGR</sequence>
<dbReference type="Pfam" id="PF03721">
    <property type="entry name" value="UDPG_MGDP_dh_N"/>
    <property type="match status" value="1"/>
</dbReference>
<dbReference type="InterPro" id="IPR008927">
    <property type="entry name" value="6-PGluconate_DH-like_C_sf"/>
</dbReference>
<dbReference type="Pfam" id="PF03720">
    <property type="entry name" value="UDPG_MGDP_dh_C"/>
    <property type="match status" value="1"/>
</dbReference>
<organism evidence="6 7">
    <name type="scientific">Nocardiopsis sinuspersici</name>
    <dbReference type="NCBI Taxonomy" id="501010"/>
    <lineage>
        <taxon>Bacteria</taxon>
        <taxon>Bacillati</taxon>
        <taxon>Actinomycetota</taxon>
        <taxon>Actinomycetes</taxon>
        <taxon>Streptosporangiales</taxon>
        <taxon>Nocardiopsidaceae</taxon>
        <taxon>Nocardiopsis</taxon>
    </lineage>
</organism>
<name>A0A1V3BY31_9ACTN</name>
<dbReference type="Proteomes" id="UP000189004">
    <property type="component" value="Unassembled WGS sequence"/>
</dbReference>
<dbReference type="PANTHER" id="PTHR43491">
    <property type="entry name" value="UDP-N-ACETYL-D-MANNOSAMINE DEHYDROGENASE"/>
    <property type="match status" value="1"/>
</dbReference>
<dbReference type="Gene3D" id="3.40.50.720">
    <property type="entry name" value="NAD(P)-binding Rossmann-like Domain"/>
    <property type="match status" value="2"/>
</dbReference>
<evidence type="ECO:0000313" key="6">
    <source>
        <dbReference type="EMBL" id="OOC53333.1"/>
    </source>
</evidence>
<dbReference type="InterPro" id="IPR014027">
    <property type="entry name" value="UDP-Glc/GDP-Man_DH_C"/>
</dbReference>
<proteinExistence type="inferred from homology"/>
<evidence type="ECO:0000256" key="4">
    <source>
        <dbReference type="PIRNR" id="PIRNR000124"/>
    </source>
</evidence>
<dbReference type="GO" id="GO:0016616">
    <property type="term" value="F:oxidoreductase activity, acting on the CH-OH group of donors, NAD or NADP as acceptor"/>
    <property type="evidence" value="ECO:0007669"/>
    <property type="project" value="InterPro"/>
</dbReference>
<dbReference type="GO" id="GO:0016628">
    <property type="term" value="F:oxidoreductase activity, acting on the CH-CH group of donors, NAD or NADP as acceptor"/>
    <property type="evidence" value="ECO:0007669"/>
    <property type="project" value="InterPro"/>
</dbReference>
<dbReference type="PIRSF" id="PIRSF000124">
    <property type="entry name" value="UDPglc_GDPman_dh"/>
    <property type="match status" value="1"/>
</dbReference>
<dbReference type="SUPFAM" id="SSF48179">
    <property type="entry name" value="6-phosphogluconate dehydrogenase C-terminal domain-like"/>
    <property type="match status" value="1"/>
</dbReference>
<evidence type="ECO:0000313" key="7">
    <source>
        <dbReference type="Proteomes" id="UP000189004"/>
    </source>
</evidence>
<dbReference type="PANTHER" id="PTHR43491:SF2">
    <property type="entry name" value="UDP-N-ACETYL-D-MANNOSAMINE DEHYDROGENASE"/>
    <property type="match status" value="1"/>
</dbReference>
<keyword evidence="7" id="KW-1185">Reference proteome</keyword>
<dbReference type="AlphaFoldDB" id="A0A1V3BY31"/>
<dbReference type="NCBIfam" id="TIGR03026">
    <property type="entry name" value="NDP-sugDHase"/>
    <property type="match status" value="1"/>
</dbReference>
<dbReference type="EMBL" id="MCOK01000001">
    <property type="protein sequence ID" value="OOC53333.1"/>
    <property type="molecule type" value="Genomic_DNA"/>
</dbReference>